<proteinExistence type="predicted"/>
<feature type="region of interest" description="Disordered" evidence="1">
    <location>
        <begin position="115"/>
        <end position="141"/>
    </location>
</feature>
<dbReference type="PIRSF" id="PIRSF032064">
    <property type="entry name" value="UCP032064"/>
    <property type="match status" value="1"/>
</dbReference>
<comment type="caution">
    <text evidence="2">The sequence shown here is derived from an EMBL/GenBank/DDBJ whole genome shotgun (WGS) entry which is preliminary data.</text>
</comment>
<evidence type="ECO:0000256" key="1">
    <source>
        <dbReference type="SAM" id="MobiDB-lite"/>
    </source>
</evidence>
<organism evidence="2 3">
    <name type="scientific">Devosia nitrariae</name>
    <dbReference type="NCBI Taxonomy" id="2071872"/>
    <lineage>
        <taxon>Bacteria</taxon>
        <taxon>Pseudomonadati</taxon>
        <taxon>Pseudomonadota</taxon>
        <taxon>Alphaproteobacteria</taxon>
        <taxon>Hyphomicrobiales</taxon>
        <taxon>Devosiaceae</taxon>
        <taxon>Devosia</taxon>
    </lineage>
</organism>
<dbReference type="RefSeq" id="WP_284340315.1">
    <property type="nucleotide sequence ID" value="NZ_BSNS01000011.1"/>
</dbReference>
<sequence length="170" mass="18275">MSKPAAEPKRRNRAVGVAEALGGTLDPILKKRGFASRDILDRWTSIAPAPFDTATFPDRLAWPRGERKAEGATLYLRCAPGHALAAAHEGPRIAAAVNRYFGYLLVNEVRLSAEPFSPRSGAPEDKEHKPSEATEAQVDGALAQIKDDDLRGALRALGHAVLSRSDKKAG</sequence>
<dbReference type="EMBL" id="BSNS01000011">
    <property type="protein sequence ID" value="GLQ54866.1"/>
    <property type="molecule type" value="Genomic_DNA"/>
</dbReference>
<evidence type="ECO:0000313" key="3">
    <source>
        <dbReference type="Proteomes" id="UP001156691"/>
    </source>
</evidence>
<protein>
    <recommendedName>
        <fullName evidence="4">DUF721 domain-containing protein</fullName>
    </recommendedName>
</protein>
<keyword evidence="3" id="KW-1185">Reference proteome</keyword>
<name>A0ABQ5W4Y4_9HYPH</name>
<reference evidence="3" key="1">
    <citation type="journal article" date="2019" name="Int. J. Syst. Evol. Microbiol.">
        <title>The Global Catalogue of Microorganisms (GCM) 10K type strain sequencing project: providing services to taxonomists for standard genome sequencing and annotation.</title>
        <authorList>
            <consortium name="The Broad Institute Genomics Platform"/>
            <consortium name="The Broad Institute Genome Sequencing Center for Infectious Disease"/>
            <person name="Wu L."/>
            <person name="Ma J."/>
        </authorList>
    </citation>
    <scope>NUCLEOTIDE SEQUENCE [LARGE SCALE GENOMIC DNA]</scope>
    <source>
        <strain evidence="3">NBRC 112416</strain>
    </source>
</reference>
<accession>A0ABQ5W4Y4</accession>
<evidence type="ECO:0000313" key="2">
    <source>
        <dbReference type="EMBL" id="GLQ54866.1"/>
    </source>
</evidence>
<feature type="compositionally biased region" description="Basic and acidic residues" evidence="1">
    <location>
        <begin position="122"/>
        <end position="132"/>
    </location>
</feature>
<dbReference type="Proteomes" id="UP001156691">
    <property type="component" value="Unassembled WGS sequence"/>
</dbReference>
<gene>
    <name evidence="2" type="ORF">GCM10010862_21250</name>
</gene>
<evidence type="ECO:0008006" key="4">
    <source>
        <dbReference type="Google" id="ProtNLM"/>
    </source>
</evidence>
<dbReference type="InterPro" id="IPR010593">
    <property type="entry name" value="DUF1159"/>
</dbReference>